<keyword evidence="4" id="KW-1185">Reference proteome</keyword>
<keyword evidence="1" id="KW-0862">Zinc</keyword>
<sequence>MFHCEKCGKSFTRADNRNRHMKNSCRGKRVKFDDPGPSGGFECDVCDVYIPKNCYTAHIRSSLHRSNAFVVVDEGVERIVGAFGERIVSYRISEPSKHYVNLEEFGANVREKIATLIDSIVAIHNAIKMNLELYGMYFLLSKENVDIKSFNTKNKVVTPATNFYELYNNFLDEIASKMSEFQERDSGWTLCKILHIEVNINKYNPMRASSFIDLPQQIKKKKAIINVQNNDEACFAWAITSALRIPAGLPQRTSSYPDYNTVADFSEMMFPVRLKDIAKFEEKNTNISVNVYGLEKQVSDDRVIYDVVGPLHYSNQKRQVHINLLLISDDDAGTHYCWIKNLSRLVSSQRSLSAHQKYICEGCLIHFTSPEKLARHESDDCRKIRADVPGTNLRVNKFGENVFENILQFENFEKQLRHPFVVYADFESILEPIHGSEPDPSKPYSLKCYAHEPYSFAYYIKCYFDDNLSKLQIYRGENAASIFIQKLEEEMMWMYNDYLSKVVEMIPLTDEQRKNFQETRICHICEKLIEDEKVCDHNHQTGAYRGPAHMTCNLNYKEPRYIPVVLHNLSNYDSHLFVKSLALNKEELNVIAQNKEKYITFSKKVCVGDQIDVKGKIRKVFYKLKFIDSFKFMSNRKVGSSIEKLASYLDAHQFRETKKFFSNEKFELISQQGVFPYQFITSNDRLLERTLPRKEDFYDIISVSIYNFE</sequence>
<keyword evidence="1" id="KW-0863">Zinc-finger</keyword>
<dbReference type="PANTHER" id="PTHR31511:SF12">
    <property type="entry name" value="RHO TERMINATION FACTOR N-TERMINAL DOMAIN-CONTAINING PROTEIN"/>
    <property type="match status" value="1"/>
</dbReference>
<evidence type="ECO:0000259" key="2">
    <source>
        <dbReference type="PROSITE" id="PS50157"/>
    </source>
</evidence>
<keyword evidence="3" id="KW-0378">Hydrolase</keyword>
<dbReference type="SUPFAM" id="SSF54060">
    <property type="entry name" value="His-Me finger endonucleases"/>
    <property type="match status" value="1"/>
</dbReference>
<evidence type="ECO:0000256" key="1">
    <source>
        <dbReference type="PROSITE-ProRule" id="PRU00042"/>
    </source>
</evidence>
<keyword evidence="3" id="KW-0540">Nuclease</keyword>
<proteinExistence type="predicted"/>
<evidence type="ECO:0000313" key="3">
    <source>
        <dbReference type="EMBL" id="KAK9679246.1"/>
    </source>
</evidence>
<dbReference type="InterPro" id="IPR013087">
    <property type="entry name" value="Znf_C2H2_type"/>
</dbReference>
<dbReference type="InterPro" id="IPR038563">
    <property type="entry name" value="Endonuclease_7_sf"/>
</dbReference>
<name>A0AAW1HSB4_POPJA</name>
<keyword evidence="3" id="KW-0255">Endonuclease</keyword>
<dbReference type="InterPro" id="IPR004211">
    <property type="entry name" value="Endonuclease_7"/>
</dbReference>
<dbReference type="AlphaFoldDB" id="A0AAW1HSB4"/>
<protein>
    <submittedName>
        <fullName evidence="3">Recombination endonuclease VII</fullName>
    </submittedName>
</protein>
<comment type="caution">
    <text evidence="3">The sequence shown here is derived from an EMBL/GenBank/DDBJ whole genome shotgun (WGS) entry which is preliminary data.</text>
</comment>
<dbReference type="EMBL" id="JASPKY010001057">
    <property type="protein sequence ID" value="KAK9679246.1"/>
    <property type="molecule type" value="Genomic_DNA"/>
</dbReference>
<evidence type="ECO:0000313" key="4">
    <source>
        <dbReference type="Proteomes" id="UP001458880"/>
    </source>
</evidence>
<dbReference type="GO" id="GO:0008270">
    <property type="term" value="F:zinc ion binding"/>
    <property type="evidence" value="ECO:0007669"/>
    <property type="project" value="UniProtKB-KW"/>
</dbReference>
<dbReference type="GO" id="GO:0004519">
    <property type="term" value="F:endonuclease activity"/>
    <property type="evidence" value="ECO:0007669"/>
    <property type="project" value="UniProtKB-KW"/>
</dbReference>
<dbReference type="Gene3D" id="3.40.1800.10">
    <property type="entry name" value="His-Me finger endonucleases"/>
    <property type="match status" value="1"/>
</dbReference>
<accession>A0AAW1HSB4</accession>
<reference evidence="3 4" key="1">
    <citation type="journal article" date="2024" name="BMC Genomics">
        <title>De novo assembly and annotation of Popillia japonica's genome with initial clues to its potential as an invasive pest.</title>
        <authorList>
            <person name="Cucini C."/>
            <person name="Boschi S."/>
            <person name="Funari R."/>
            <person name="Cardaioli E."/>
            <person name="Iannotti N."/>
            <person name="Marturano G."/>
            <person name="Paoli F."/>
            <person name="Bruttini M."/>
            <person name="Carapelli A."/>
            <person name="Frati F."/>
            <person name="Nardi F."/>
        </authorList>
    </citation>
    <scope>NUCLEOTIDE SEQUENCE [LARGE SCALE GENOMIC DNA]</scope>
    <source>
        <strain evidence="3">DMR45628</strain>
    </source>
</reference>
<keyword evidence="1" id="KW-0479">Metal-binding</keyword>
<dbReference type="Gene3D" id="3.30.160.60">
    <property type="entry name" value="Classic Zinc Finger"/>
    <property type="match status" value="1"/>
</dbReference>
<organism evidence="3 4">
    <name type="scientific">Popillia japonica</name>
    <name type="common">Japanese beetle</name>
    <dbReference type="NCBI Taxonomy" id="7064"/>
    <lineage>
        <taxon>Eukaryota</taxon>
        <taxon>Metazoa</taxon>
        <taxon>Ecdysozoa</taxon>
        <taxon>Arthropoda</taxon>
        <taxon>Hexapoda</taxon>
        <taxon>Insecta</taxon>
        <taxon>Pterygota</taxon>
        <taxon>Neoptera</taxon>
        <taxon>Endopterygota</taxon>
        <taxon>Coleoptera</taxon>
        <taxon>Polyphaga</taxon>
        <taxon>Scarabaeiformia</taxon>
        <taxon>Scarabaeidae</taxon>
        <taxon>Rutelinae</taxon>
        <taxon>Popillia</taxon>
    </lineage>
</organism>
<dbReference type="PANTHER" id="PTHR31511">
    <property type="entry name" value="PROTEIN CBG23764"/>
    <property type="match status" value="1"/>
</dbReference>
<dbReference type="Proteomes" id="UP001458880">
    <property type="component" value="Unassembled WGS sequence"/>
</dbReference>
<dbReference type="Pfam" id="PF02945">
    <property type="entry name" value="Endonuclease_7"/>
    <property type="match status" value="1"/>
</dbReference>
<gene>
    <name evidence="3" type="ORF">QE152_g40171</name>
</gene>
<dbReference type="InterPro" id="IPR044925">
    <property type="entry name" value="His-Me_finger_sf"/>
</dbReference>
<dbReference type="PROSITE" id="PS50157">
    <property type="entry name" value="ZINC_FINGER_C2H2_2"/>
    <property type="match status" value="1"/>
</dbReference>
<feature type="domain" description="C2H2-type" evidence="2">
    <location>
        <begin position="2"/>
        <end position="30"/>
    </location>
</feature>